<dbReference type="Gene3D" id="3.10.180.10">
    <property type="entry name" value="2,3-Dihydroxybiphenyl 1,2-Dioxygenase, domain 1"/>
    <property type="match status" value="1"/>
</dbReference>
<feature type="domain" description="VOC" evidence="1">
    <location>
        <begin position="11"/>
        <end position="132"/>
    </location>
</feature>
<keyword evidence="2" id="KW-0456">Lyase</keyword>
<comment type="caution">
    <text evidence="2">The sequence shown here is derived from an EMBL/GenBank/DDBJ whole genome shotgun (WGS) entry which is preliminary data.</text>
</comment>
<dbReference type="InterPro" id="IPR029068">
    <property type="entry name" value="Glyas_Bleomycin-R_OHBP_Dase"/>
</dbReference>
<evidence type="ECO:0000313" key="3">
    <source>
        <dbReference type="Proteomes" id="UP000256869"/>
    </source>
</evidence>
<keyword evidence="2" id="KW-0223">Dioxygenase</keyword>
<evidence type="ECO:0000313" key="2">
    <source>
        <dbReference type="EMBL" id="RED55072.1"/>
    </source>
</evidence>
<proteinExistence type="predicted"/>
<protein>
    <submittedName>
        <fullName evidence="2">Catechol 2,3-dioxygenase-like lactoylglutathione lyase family enzyme</fullName>
    </submittedName>
</protein>
<dbReference type="InterPro" id="IPR037523">
    <property type="entry name" value="VOC_core"/>
</dbReference>
<keyword evidence="3" id="KW-1185">Reference proteome</keyword>
<dbReference type="PANTHER" id="PTHR36503:SF3">
    <property type="entry name" value="BLR0126 PROTEIN"/>
    <property type="match status" value="1"/>
</dbReference>
<organism evidence="2 3">
    <name type="scientific">Cohnella lupini</name>
    <dbReference type="NCBI Taxonomy" id="1294267"/>
    <lineage>
        <taxon>Bacteria</taxon>
        <taxon>Bacillati</taxon>
        <taxon>Bacillota</taxon>
        <taxon>Bacilli</taxon>
        <taxon>Bacillales</taxon>
        <taxon>Paenibacillaceae</taxon>
        <taxon>Cohnella</taxon>
    </lineage>
</organism>
<dbReference type="Proteomes" id="UP000256869">
    <property type="component" value="Unassembled WGS sequence"/>
</dbReference>
<gene>
    <name evidence="2" type="ORF">DFP95_1197</name>
</gene>
<dbReference type="AlphaFoldDB" id="A0A3D9HZX1"/>
<sequence>MWMATADWANKITEITLFVEDLQRSKIFYQETFNLAIIYEDESCAVFDYGNTSINLLNQSNARNLIEPAQVGRGGNGARFQFTIQVLNVDRVCDELELRGVKLLNGPITRSWGRRTACFADPDGHVWEIAQVL</sequence>
<reference evidence="2 3" key="1">
    <citation type="submission" date="2018-07" db="EMBL/GenBank/DDBJ databases">
        <title>Genomic Encyclopedia of Type Strains, Phase III (KMG-III): the genomes of soil and plant-associated and newly described type strains.</title>
        <authorList>
            <person name="Whitman W."/>
        </authorList>
    </citation>
    <scope>NUCLEOTIDE SEQUENCE [LARGE SCALE GENOMIC DNA]</scope>
    <source>
        <strain evidence="2 3">CECT 8236</strain>
    </source>
</reference>
<dbReference type="EMBL" id="QRDY01000019">
    <property type="protein sequence ID" value="RED55072.1"/>
    <property type="molecule type" value="Genomic_DNA"/>
</dbReference>
<evidence type="ECO:0000259" key="1">
    <source>
        <dbReference type="PROSITE" id="PS51819"/>
    </source>
</evidence>
<dbReference type="GO" id="GO:0051213">
    <property type="term" value="F:dioxygenase activity"/>
    <property type="evidence" value="ECO:0007669"/>
    <property type="project" value="UniProtKB-KW"/>
</dbReference>
<accession>A0A3D9HZX1</accession>
<dbReference type="GO" id="GO:0016829">
    <property type="term" value="F:lyase activity"/>
    <property type="evidence" value="ECO:0007669"/>
    <property type="project" value="UniProtKB-KW"/>
</dbReference>
<name>A0A3D9HZX1_9BACL</name>
<dbReference type="InterPro" id="IPR004360">
    <property type="entry name" value="Glyas_Fos-R_dOase_dom"/>
</dbReference>
<dbReference type="PROSITE" id="PS51819">
    <property type="entry name" value="VOC"/>
    <property type="match status" value="1"/>
</dbReference>
<keyword evidence="2" id="KW-0560">Oxidoreductase</keyword>
<dbReference type="SUPFAM" id="SSF54593">
    <property type="entry name" value="Glyoxalase/Bleomycin resistance protein/Dihydroxybiphenyl dioxygenase"/>
    <property type="match status" value="1"/>
</dbReference>
<dbReference type="Pfam" id="PF00903">
    <property type="entry name" value="Glyoxalase"/>
    <property type="match status" value="1"/>
</dbReference>
<dbReference type="PANTHER" id="PTHR36503">
    <property type="entry name" value="BLR2520 PROTEIN"/>
    <property type="match status" value="1"/>
</dbReference>